<dbReference type="AlphaFoldDB" id="A0ABD1VKS3"/>
<evidence type="ECO:0000256" key="9">
    <source>
        <dbReference type="ARBA" id="ARBA00023033"/>
    </source>
</evidence>
<organism evidence="13 14">
    <name type="scientific">Forsythia ovata</name>
    <dbReference type="NCBI Taxonomy" id="205694"/>
    <lineage>
        <taxon>Eukaryota</taxon>
        <taxon>Viridiplantae</taxon>
        <taxon>Streptophyta</taxon>
        <taxon>Embryophyta</taxon>
        <taxon>Tracheophyta</taxon>
        <taxon>Spermatophyta</taxon>
        <taxon>Magnoliopsida</taxon>
        <taxon>eudicotyledons</taxon>
        <taxon>Gunneridae</taxon>
        <taxon>Pentapetalae</taxon>
        <taxon>asterids</taxon>
        <taxon>lamiids</taxon>
        <taxon>Lamiales</taxon>
        <taxon>Oleaceae</taxon>
        <taxon>Forsythieae</taxon>
        <taxon>Forsythia</taxon>
    </lineage>
</organism>
<keyword evidence="4" id="KW-0812">Transmembrane</keyword>
<dbReference type="PRINTS" id="PR00463">
    <property type="entry name" value="EP450I"/>
</dbReference>
<evidence type="ECO:0000256" key="12">
    <source>
        <dbReference type="RuleBase" id="RU000461"/>
    </source>
</evidence>
<dbReference type="InterPro" id="IPR017972">
    <property type="entry name" value="Cyt_P450_CS"/>
</dbReference>
<dbReference type="PANTHER" id="PTHR47950">
    <property type="entry name" value="CYTOCHROME P450, FAMILY 76, SUBFAMILY C, POLYPEPTIDE 5-RELATED"/>
    <property type="match status" value="1"/>
</dbReference>
<dbReference type="PANTHER" id="PTHR47950:SF4">
    <property type="entry name" value="GERANIOL 8-HYDROXYLASE-LIKE"/>
    <property type="match status" value="1"/>
</dbReference>
<keyword evidence="10" id="KW-0472">Membrane</keyword>
<dbReference type="InterPro" id="IPR002401">
    <property type="entry name" value="Cyt_P450_E_grp-I"/>
</dbReference>
<dbReference type="PROSITE" id="PS00086">
    <property type="entry name" value="CYTOCHROME_P450"/>
    <property type="match status" value="1"/>
</dbReference>
<protein>
    <submittedName>
        <fullName evidence="13">Cytochrome</fullName>
    </submittedName>
</protein>
<dbReference type="InterPro" id="IPR001128">
    <property type="entry name" value="Cyt_P450"/>
</dbReference>
<dbReference type="EMBL" id="JBFOLJ010000005">
    <property type="protein sequence ID" value="KAL2537960.1"/>
    <property type="molecule type" value="Genomic_DNA"/>
</dbReference>
<evidence type="ECO:0000256" key="10">
    <source>
        <dbReference type="ARBA" id="ARBA00023136"/>
    </source>
</evidence>
<keyword evidence="5 11" id="KW-0479">Metal-binding</keyword>
<evidence type="ECO:0000256" key="1">
    <source>
        <dbReference type="ARBA" id="ARBA00004167"/>
    </source>
</evidence>
<feature type="binding site" description="axial binding residue" evidence="11">
    <location>
        <position position="504"/>
    </location>
    <ligand>
        <name>heme</name>
        <dbReference type="ChEBI" id="CHEBI:30413"/>
    </ligand>
    <ligandPart>
        <name>Fe</name>
        <dbReference type="ChEBI" id="CHEBI:18248"/>
    </ligandPart>
</feature>
<evidence type="ECO:0000256" key="8">
    <source>
        <dbReference type="ARBA" id="ARBA00023004"/>
    </source>
</evidence>
<evidence type="ECO:0000256" key="4">
    <source>
        <dbReference type="ARBA" id="ARBA00022692"/>
    </source>
</evidence>
<name>A0ABD1VKS3_9LAMI</name>
<dbReference type="GO" id="GO:0046872">
    <property type="term" value="F:metal ion binding"/>
    <property type="evidence" value="ECO:0007669"/>
    <property type="project" value="UniProtKB-KW"/>
</dbReference>
<gene>
    <name evidence="13" type="ORF">Fot_19351</name>
</gene>
<dbReference type="InterPro" id="IPR036396">
    <property type="entry name" value="Cyt_P450_sf"/>
</dbReference>
<sequence length="561" mass="63463">MLLLLEVVNFGRSLIVFQLQNAKPFPKYATRNDPVTSSLDRATNASSPATTKFNFLRCQKIIGEQIRGSKFVCFNTEDCSGLSVEMSNSRHRKSGKLPPGPNCFPIIGNIPLLGLNPHQSLAKLAKTYGPIMYLKLGSIDTIVVSSPEIAKEVLQNQALLGRKIPAAAEVHEHDTHSMAWLPIANHWRILRKISKEQIFSVPRLEASQGLRQEKLQKLFDYVHECIVNHQLVDVGEAAFITSLNLLSATLFSVDCAQFNSDSSQELKETIRAMTKVVASFNLVDYFPVLKSIDPQRVMHKSNIYYGQIYSILDNIINQRLRLRAESSEHMEKNDFLEALLDYSQSNPSEFPRDRIKHLLLDLFVGGTDTTTATVEWVMTELIRNPEIMAKARNELWDVVGRNNKVKESDISRLPYLQSVIKETYRYHPTGPLLIPHKAEVDVEINGYIVPKNSQICVNIWAIGRDSNIWSNPDSFDPERFLKREIDIKGQDFDLIPFGSGKRMCPGFPLATRTVPLMVATMIHNFDWKPEKGMKPEEVDIIEKFGVALQKAVPLKAIPIKI</sequence>
<evidence type="ECO:0000313" key="14">
    <source>
        <dbReference type="Proteomes" id="UP001604277"/>
    </source>
</evidence>
<dbReference type="Proteomes" id="UP001604277">
    <property type="component" value="Unassembled WGS sequence"/>
</dbReference>
<keyword evidence="6" id="KW-1133">Transmembrane helix</keyword>
<comment type="caution">
    <text evidence="13">The sequence shown here is derived from an EMBL/GenBank/DDBJ whole genome shotgun (WGS) entry which is preliminary data.</text>
</comment>
<dbReference type="Pfam" id="PF00067">
    <property type="entry name" value="p450"/>
    <property type="match status" value="1"/>
</dbReference>
<proteinExistence type="inferred from homology"/>
<reference evidence="14" key="1">
    <citation type="submission" date="2024-07" db="EMBL/GenBank/DDBJ databases">
        <title>Two chromosome-level genome assemblies of Korean endemic species Abeliophyllum distichum and Forsythia ovata (Oleaceae).</title>
        <authorList>
            <person name="Jang H."/>
        </authorList>
    </citation>
    <scope>NUCLEOTIDE SEQUENCE [LARGE SCALE GENOMIC DNA]</scope>
</reference>
<dbReference type="PRINTS" id="PR00385">
    <property type="entry name" value="P450"/>
</dbReference>
<dbReference type="SUPFAM" id="SSF48264">
    <property type="entry name" value="Cytochrome P450"/>
    <property type="match status" value="1"/>
</dbReference>
<evidence type="ECO:0000256" key="6">
    <source>
        <dbReference type="ARBA" id="ARBA00022989"/>
    </source>
</evidence>
<comment type="subcellular location">
    <subcellularLocation>
        <location evidence="1">Membrane</location>
        <topology evidence="1">Single-pass membrane protein</topology>
    </subcellularLocation>
</comment>
<evidence type="ECO:0000256" key="7">
    <source>
        <dbReference type="ARBA" id="ARBA00023002"/>
    </source>
</evidence>
<dbReference type="Gene3D" id="1.10.630.10">
    <property type="entry name" value="Cytochrome P450"/>
    <property type="match status" value="1"/>
</dbReference>
<evidence type="ECO:0000256" key="2">
    <source>
        <dbReference type="ARBA" id="ARBA00010617"/>
    </source>
</evidence>
<keyword evidence="8 11" id="KW-0408">Iron</keyword>
<dbReference type="CDD" id="cd11073">
    <property type="entry name" value="CYP76-like"/>
    <property type="match status" value="1"/>
</dbReference>
<dbReference type="FunFam" id="1.10.630.10:FF:000007">
    <property type="entry name" value="Cytochrome P450 76C4"/>
    <property type="match status" value="1"/>
</dbReference>
<comment type="cofactor">
    <cofactor evidence="11">
        <name>heme</name>
        <dbReference type="ChEBI" id="CHEBI:30413"/>
    </cofactor>
</comment>
<dbReference type="GO" id="GO:0004497">
    <property type="term" value="F:monooxygenase activity"/>
    <property type="evidence" value="ECO:0007669"/>
    <property type="project" value="UniProtKB-KW"/>
</dbReference>
<evidence type="ECO:0000256" key="3">
    <source>
        <dbReference type="ARBA" id="ARBA00022617"/>
    </source>
</evidence>
<keyword evidence="9 12" id="KW-0503">Monooxygenase</keyword>
<comment type="similarity">
    <text evidence="2 12">Belongs to the cytochrome P450 family.</text>
</comment>
<accession>A0ABD1VKS3</accession>
<dbReference type="GO" id="GO:0016020">
    <property type="term" value="C:membrane"/>
    <property type="evidence" value="ECO:0007669"/>
    <property type="project" value="UniProtKB-SubCell"/>
</dbReference>
<evidence type="ECO:0000256" key="11">
    <source>
        <dbReference type="PIRSR" id="PIRSR602401-1"/>
    </source>
</evidence>
<evidence type="ECO:0000256" key="5">
    <source>
        <dbReference type="ARBA" id="ARBA00022723"/>
    </source>
</evidence>
<keyword evidence="7 12" id="KW-0560">Oxidoreductase</keyword>
<keyword evidence="14" id="KW-1185">Reference proteome</keyword>
<keyword evidence="3 11" id="KW-0349">Heme</keyword>
<evidence type="ECO:0000313" key="13">
    <source>
        <dbReference type="EMBL" id="KAL2537960.1"/>
    </source>
</evidence>